<dbReference type="EMBL" id="JAVIJP010000017">
    <property type="protein sequence ID" value="KAL3640982.1"/>
    <property type="molecule type" value="Genomic_DNA"/>
</dbReference>
<keyword evidence="14" id="KW-0131">Cell cycle</keyword>
<evidence type="ECO:0000256" key="14">
    <source>
        <dbReference type="ARBA" id="ARBA00023306"/>
    </source>
</evidence>
<keyword evidence="6" id="KW-0053">Apoptosis</keyword>
<evidence type="ECO:0000256" key="5">
    <source>
        <dbReference type="ARBA" id="ARBA00022618"/>
    </source>
</evidence>
<keyword evidence="8" id="KW-0227">DNA damage</keyword>
<keyword evidence="11" id="KW-0156">Chromatin regulator</keyword>
<keyword evidence="5" id="KW-0132">Cell division</keyword>
<keyword evidence="9" id="KW-0498">Mitosis</keyword>
<reference evidence="19" key="1">
    <citation type="journal article" date="2024" name="IScience">
        <title>Strigolactones Initiate the Formation of Haustorium-like Structures in Castilleja.</title>
        <authorList>
            <person name="Buerger M."/>
            <person name="Peterson D."/>
            <person name="Chory J."/>
        </authorList>
    </citation>
    <scope>NUCLEOTIDE SEQUENCE [LARGE SCALE GENOMIC DNA]</scope>
</reference>
<dbReference type="GO" id="GO:0005737">
    <property type="term" value="C:cytoplasm"/>
    <property type="evidence" value="ECO:0007669"/>
    <property type="project" value="UniProtKB-SubCell"/>
</dbReference>
<keyword evidence="4" id="KW-0963">Cytoplasm</keyword>
<dbReference type="Proteomes" id="UP001632038">
    <property type="component" value="Unassembled WGS sequence"/>
</dbReference>
<evidence type="ECO:0000256" key="10">
    <source>
        <dbReference type="ARBA" id="ARBA00022786"/>
    </source>
</evidence>
<dbReference type="GO" id="GO:0006281">
    <property type="term" value="P:DNA repair"/>
    <property type="evidence" value="ECO:0007669"/>
    <property type="project" value="UniProtKB-KW"/>
</dbReference>
<proteinExistence type="inferred from homology"/>
<dbReference type="Pfam" id="PF06113">
    <property type="entry name" value="BRE"/>
    <property type="match status" value="1"/>
</dbReference>
<evidence type="ECO:0000313" key="18">
    <source>
        <dbReference type="EMBL" id="KAL3640982.1"/>
    </source>
</evidence>
<evidence type="ECO:0000256" key="16">
    <source>
        <dbReference type="ARBA" id="ARBA00032491"/>
    </source>
</evidence>
<protein>
    <recommendedName>
        <fullName evidence="3">BRISC and BRCA1-A complex member 2</fullName>
    </recommendedName>
    <alternativeName>
        <fullName evidence="16">BRCA1-A complex subunit BRE</fullName>
    </alternativeName>
    <alternativeName>
        <fullName evidence="17">BRCA1/BRCA2-containing complex subunit 45</fullName>
    </alternativeName>
</protein>
<evidence type="ECO:0000256" key="9">
    <source>
        <dbReference type="ARBA" id="ARBA00022776"/>
    </source>
</evidence>
<dbReference type="GO" id="GO:0006325">
    <property type="term" value="P:chromatin organization"/>
    <property type="evidence" value="ECO:0007669"/>
    <property type="project" value="UniProtKB-KW"/>
</dbReference>
<name>A0ABD3DIZ4_9LAMI</name>
<keyword evidence="10" id="KW-0833">Ubl conjugation pathway</keyword>
<organism evidence="18 19">
    <name type="scientific">Castilleja foliolosa</name>
    <dbReference type="NCBI Taxonomy" id="1961234"/>
    <lineage>
        <taxon>Eukaryota</taxon>
        <taxon>Viridiplantae</taxon>
        <taxon>Streptophyta</taxon>
        <taxon>Embryophyta</taxon>
        <taxon>Tracheophyta</taxon>
        <taxon>Spermatophyta</taxon>
        <taxon>Magnoliopsida</taxon>
        <taxon>eudicotyledons</taxon>
        <taxon>Gunneridae</taxon>
        <taxon>Pentapetalae</taxon>
        <taxon>asterids</taxon>
        <taxon>lamiids</taxon>
        <taxon>Lamiales</taxon>
        <taxon>Orobanchaceae</taxon>
        <taxon>Pedicularideae</taxon>
        <taxon>Castillejinae</taxon>
        <taxon>Castilleja</taxon>
    </lineage>
</organism>
<dbReference type="GO" id="GO:0005634">
    <property type="term" value="C:nucleus"/>
    <property type="evidence" value="ECO:0007669"/>
    <property type="project" value="UniProtKB-SubCell"/>
</dbReference>
<evidence type="ECO:0000256" key="4">
    <source>
        <dbReference type="ARBA" id="ARBA00022490"/>
    </source>
</evidence>
<evidence type="ECO:0000256" key="17">
    <source>
        <dbReference type="ARBA" id="ARBA00032630"/>
    </source>
</evidence>
<dbReference type="GO" id="GO:0051301">
    <property type="term" value="P:cell division"/>
    <property type="evidence" value="ECO:0007669"/>
    <property type="project" value="UniProtKB-KW"/>
</dbReference>
<evidence type="ECO:0000256" key="13">
    <source>
        <dbReference type="ARBA" id="ARBA00023242"/>
    </source>
</evidence>
<evidence type="ECO:0000256" key="6">
    <source>
        <dbReference type="ARBA" id="ARBA00022703"/>
    </source>
</evidence>
<dbReference type="PANTHER" id="PTHR15189">
    <property type="entry name" value="BRISC AND BRCA1-A COMPLEX MEMBER 2"/>
    <property type="match status" value="1"/>
</dbReference>
<evidence type="ECO:0000256" key="15">
    <source>
        <dbReference type="ARBA" id="ARBA00025766"/>
    </source>
</evidence>
<evidence type="ECO:0000256" key="7">
    <source>
        <dbReference type="ARBA" id="ARBA00022737"/>
    </source>
</evidence>
<keyword evidence="12" id="KW-0234">DNA repair</keyword>
<accession>A0ABD3DIZ4</accession>
<comment type="subcellular location">
    <subcellularLocation>
        <location evidence="2">Cytoplasm</location>
    </subcellularLocation>
    <subcellularLocation>
        <location evidence="1">Nucleus</location>
    </subcellularLocation>
</comment>
<comment type="similarity">
    <text evidence="15">Belongs to the BABAM2 family.</text>
</comment>
<dbReference type="AlphaFoldDB" id="A0ABD3DIZ4"/>
<dbReference type="PANTHER" id="PTHR15189:SF7">
    <property type="entry name" value="BRISC AND BRCA1-A COMPLEX MEMBER 2"/>
    <property type="match status" value="1"/>
</dbReference>
<keyword evidence="19" id="KW-1185">Reference proteome</keyword>
<evidence type="ECO:0000256" key="1">
    <source>
        <dbReference type="ARBA" id="ARBA00004123"/>
    </source>
</evidence>
<gene>
    <name evidence="18" type="ORF">CASFOL_015950</name>
</gene>
<dbReference type="InterPro" id="IPR010358">
    <property type="entry name" value="BRE"/>
</dbReference>
<keyword evidence="13" id="KW-0539">Nucleus</keyword>
<evidence type="ECO:0000256" key="3">
    <source>
        <dbReference type="ARBA" id="ARBA00019438"/>
    </source>
</evidence>
<evidence type="ECO:0000256" key="2">
    <source>
        <dbReference type="ARBA" id="ARBA00004496"/>
    </source>
</evidence>
<keyword evidence="7" id="KW-0677">Repeat</keyword>
<evidence type="ECO:0000256" key="8">
    <source>
        <dbReference type="ARBA" id="ARBA00022763"/>
    </source>
</evidence>
<evidence type="ECO:0000256" key="11">
    <source>
        <dbReference type="ARBA" id="ARBA00022853"/>
    </source>
</evidence>
<comment type="caution">
    <text evidence="18">The sequence shown here is derived from an EMBL/GenBank/DDBJ whole genome shotgun (WGS) entry which is preliminary data.</text>
</comment>
<evidence type="ECO:0000256" key="12">
    <source>
        <dbReference type="ARBA" id="ARBA00023204"/>
    </source>
</evidence>
<evidence type="ECO:0000313" key="19">
    <source>
        <dbReference type="Proteomes" id="UP001632038"/>
    </source>
</evidence>
<sequence length="371" mass="42139">MAVDTVPPLIAAQISYLTTHCPFDVKVEQMWSGCKNPSLLDRFTLAIPCCLEFVKWDVIYNAMYPLAAPDIIFGPEDEMFQPYSGGIEKSSKNSLADWNSKDPSRLLSLVIELRNAYIAYQGRRIGEVDDERLKFEISTMLPREGLEMYMSSGTDKPGEARFAIPLLDTDLNNLVAGSTWRQPQKIYLQVVFPVCNKYPTAPPARLKLTSSVELKALFSIEDFKLPTWLDGMCTSEYLPVLEEKLGIQIREAVAFIEARRTFIMGLAPFFGRPIEADPVFCRRATFLASSGVFSFLVHFSISLQFPRQKPTITLQSSQHFNSQGAPIKSSHMTQYPWSPRWQPSQMADRLFEFLADESLNFKKKCNQLNLQ</sequence>